<sequence length="340" mass="40585">MRTKCFFVENVVHFKKNTPTSHFTDNLNLALSNSSLEQKITIINALCLEVFEYEASKPHAFETAQLDWAMVRFEVELMNLLCPIDIEKTIPKDFEVVPQQMVFSHNPNPSDTEKLVRFLLHKYFGYEDEAHLRDEFLKTSNDKFLAKRLHNNFLEYPQTCSVSSLNKILIDYCSPLVKYEKMLTITHGHRNDNLNASGRTTCLLYLVYHYQNEILECLNNDKNLSLLIYEKNQNFYELRKFLVIFNRYGVPLTKEDIKDIELKESDKKSLHIEIKYDEKIKQDLSKDIAKRKWIEKDLREEVMPFDNLYLEFKENFIDTTFKVLERLKEMKLWRHRRASR</sequence>
<name>I0EUP3_HELCM</name>
<dbReference type="STRING" id="1163745.HCD_08400"/>
<proteinExistence type="predicted"/>
<dbReference type="Proteomes" id="UP000005013">
    <property type="component" value="Chromosome"/>
</dbReference>
<dbReference type="AlphaFoldDB" id="I0EUP3"/>
<evidence type="ECO:0000313" key="1">
    <source>
        <dbReference type="EMBL" id="AFI06662.1"/>
    </source>
</evidence>
<dbReference type="OrthoDB" id="9876238at2"/>
<dbReference type="RefSeq" id="WP_014660122.1">
    <property type="nucleotide sequence ID" value="NC_017735.1"/>
</dbReference>
<gene>
    <name evidence="1" type="ordered locus">HCD_08400</name>
</gene>
<dbReference type="KEGG" id="hcm:HCD_08400"/>
<dbReference type="HOGENOM" id="CLU_815780_0_0_7"/>
<dbReference type="EMBL" id="CP003481">
    <property type="protein sequence ID" value="AFI06662.1"/>
    <property type="molecule type" value="Genomic_DNA"/>
</dbReference>
<evidence type="ECO:0000313" key="2">
    <source>
        <dbReference type="Proteomes" id="UP000005013"/>
    </source>
</evidence>
<keyword evidence="2" id="KW-1185">Reference proteome</keyword>
<organism evidence="1 2">
    <name type="scientific">Helicobacter cetorum (strain ATCC BAA-540 / CCUG 52418 / MIT 99-5656)</name>
    <dbReference type="NCBI Taxonomy" id="1163745"/>
    <lineage>
        <taxon>Bacteria</taxon>
        <taxon>Pseudomonadati</taxon>
        <taxon>Campylobacterota</taxon>
        <taxon>Epsilonproteobacteria</taxon>
        <taxon>Campylobacterales</taxon>
        <taxon>Helicobacteraceae</taxon>
        <taxon>Helicobacter</taxon>
    </lineage>
</organism>
<dbReference type="PATRIC" id="fig|1163745.3.peg.1782"/>
<protein>
    <submittedName>
        <fullName evidence="1">Uncharacterized protein</fullName>
    </submittedName>
</protein>
<reference evidence="1 2" key="1">
    <citation type="journal article" date="2013" name="PLoS ONE">
        <title>Sequence Divergence and Conservation in Genomes ofHelicobacter cetorum Strains from a Dolphin and a Whale.</title>
        <authorList>
            <person name="Kersulyte D."/>
            <person name="Rossi M."/>
            <person name="Berg D.E."/>
        </authorList>
    </citation>
    <scope>NUCLEOTIDE SEQUENCE [LARGE SCALE GENOMIC DNA]</scope>
    <source>
        <strain evidence="1 2">MIT 99-5656</strain>
    </source>
</reference>
<accession>I0EUP3</accession>